<evidence type="ECO:0000313" key="2">
    <source>
        <dbReference type="Proteomes" id="UP000682733"/>
    </source>
</evidence>
<organism evidence="1 2">
    <name type="scientific">Didymodactylos carnosus</name>
    <dbReference type="NCBI Taxonomy" id="1234261"/>
    <lineage>
        <taxon>Eukaryota</taxon>
        <taxon>Metazoa</taxon>
        <taxon>Spiralia</taxon>
        <taxon>Gnathifera</taxon>
        <taxon>Rotifera</taxon>
        <taxon>Eurotatoria</taxon>
        <taxon>Bdelloidea</taxon>
        <taxon>Philodinida</taxon>
        <taxon>Philodinidae</taxon>
        <taxon>Didymodactylos</taxon>
    </lineage>
</organism>
<proteinExistence type="predicted"/>
<gene>
    <name evidence="1" type="ORF">TMI583_LOCUS46957</name>
</gene>
<comment type="caution">
    <text evidence="1">The sequence shown here is derived from an EMBL/GenBank/DDBJ whole genome shotgun (WGS) entry which is preliminary data.</text>
</comment>
<sequence length="119" mass="14049">LAERDIRQLKFQHEPLDFNLPTLLFNFLNFVTAVSIKRKYEKHEKRLQNSTSYQKDRINADHITDEDCKTLTGLTLDNIAYLSNIVEVHNNNIFIYSWIIRQALSQRTAKSKSNILYYA</sequence>
<name>A0A8S2X3X8_9BILA</name>
<protein>
    <submittedName>
        <fullName evidence="1">Uncharacterized protein</fullName>
    </submittedName>
</protein>
<evidence type="ECO:0000313" key="1">
    <source>
        <dbReference type="EMBL" id="CAF4476735.1"/>
    </source>
</evidence>
<dbReference type="EMBL" id="CAJOBA010089190">
    <property type="protein sequence ID" value="CAF4476735.1"/>
    <property type="molecule type" value="Genomic_DNA"/>
</dbReference>
<dbReference type="AlphaFoldDB" id="A0A8S2X3X8"/>
<feature type="non-terminal residue" evidence="1">
    <location>
        <position position="1"/>
    </location>
</feature>
<accession>A0A8S2X3X8</accession>
<dbReference type="Proteomes" id="UP000682733">
    <property type="component" value="Unassembled WGS sequence"/>
</dbReference>
<reference evidence="1" key="1">
    <citation type="submission" date="2021-02" db="EMBL/GenBank/DDBJ databases">
        <authorList>
            <person name="Nowell W R."/>
        </authorList>
    </citation>
    <scope>NUCLEOTIDE SEQUENCE</scope>
</reference>